<organism evidence="7 8">
    <name type="scientific">Candida glabrata</name>
    <name type="common">Yeast</name>
    <name type="synonym">Torulopsis glabrata</name>
    <dbReference type="NCBI Taxonomy" id="5478"/>
    <lineage>
        <taxon>Eukaryota</taxon>
        <taxon>Fungi</taxon>
        <taxon>Dikarya</taxon>
        <taxon>Ascomycota</taxon>
        <taxon>Saccharomycotina</taxon>
        <taxon>Saccharomycetes</taxon>
        <taxon>Saccharomycetales</taxon>
        <taxon>Saccharomycetaceae</taxon>
        <taxon>Nakaseomyces</taxon>
    </lineage>
</organism>
<evidence type="ECO:0000256" key="2">
    <source>
        <dbReference type="ARBA" id="ARBA00010323"/>
    </source>
</evidence>
<feature type="transmembrane region" description="Helical" evidence="6">
    <location>
        <begin position="333"/>
        <end position="356"/>
    </location>
</feature>
<dbReference type="InterPro" id="IPR051085">
    <property type="entry name" value="MB_O-acyltransferase"/>
</dbReference>
<dbReference type="Pfam" id="PF03062">
    <property type="entry name" value="MBOAT"/>
    <property type="match status" value="1"/>
</dbReference>
<evidence type="ECO:0000256" key="6">
    <source>
        <dbReference type="SAM" id="Phobius"/>
    </source>
</evidence>
<dbReference type="PANTHER" id="PTHR13285:SF18">
    <property type="entry name" value="PROTEIN-CYSTEINE N-PALMITOYLTRANSFERASE RASP"/>
    <property type="match status" value="1"/>
</dbReference>
<dbReference type="VEuPathDB" id="FungiDB:GWK60_H03025"/>
<feature type="transmembrane region" description="Helical" evidence="6">
    <location>
        <begin position="435"/>
        <end position="461"/>
    </location>
</feature>
<evidence type="ECO:0000256" key="4">
    <source>
        <dbReference type="ARBA" id="ARBA00022989"/>
    </source>
</evidence>
<evidence type="ECO:0000313" key="7">
    <source>
        <dbReference type="EMBL" id="KTB03336.1"/>
    </source>
</evidence>
<comment type="similarity">
    <text evidence="2">Belongs to the membrane-bound acyltransferase family.</text>
</comment>
<feature type="transmembrane region" description="Helical" evidence="6">
    <location>
        <begin position="54"/>
        <end position="71"/>
    </location>
</feature>
<dbReference type="GO" id="GO:0016020">
    <property type="term" value="C:membrane"/>
    <property type="evidence" value="ECO:0007669"/>
    <property type="project" value="UniProtKB-SubCell"/>
</dbReference>
<keyword evidence="4 6" id="KW-1133">Transmembrane helix</keyword>
<dbReference type="EMBL" id="LLZZ01000120">
    <property type="protein sequence ID" value="KTB03336.1"/>
    <property type="molecule type" value="Genomic_DNA"/>
</dbReference>
<name>A0A0W0CUA1_CANGB</name>
<evidence type="ECO:0000256" key="3">
    <source>
        <dbReference type="ARBA" id="ARBA00022692"/>
    </source>
</evidence>
<comment type="subcellular location">
    <subcellularLocation>
        <location evidence="1">Membrane</location>
        <topology evidence="1">Multi-pass membrane protein</topology>
    </subcellularLocation>
</comment>
<feature type="transmembrane region" description="Helical" evidence="6">
    <location>
        <begin position="368"/>
        <end position="387"/>
    </location>
</feature>
<feature type="transmembrane region" description="Helical" evidence="6">
    <location>
        <begin position="467"/>
        <end position="488"/>
    </location>
</feature>
<feature type="transmembrane region" description="Helical" evidence="6">
    <location>
        <begin position="143"/>
        <end position="168"/>
    </location>
</feature>
<feature type="transmembrane region" description="Helical" evidence="6">
    <location>
        <begin position="180"/>
        <end position="201"/>
    </location>
</feature>
<proteinExistence type="inferred from homology"/>
<dbReference type="VEuPathDB" id="FungiDB:GVI51_H03003"/>
<protein>
    <submittedName>
        <fullName evidence="7">Glycerol uptake protein 1</fullName>
    </submittedName>
</protein>
<dbReference type="PANTHER" id="PTHR13285">
    <property type="entry name" value="ACYLTRANSFERASE"/>
    <property type="match status" value="1"/>
</dbReference>
<dbReference type="VEuPathDB" id="FungiDB:CAGL0H03223g"/>
<dbReference type="GO" id="GO:0008374">
    <property type="term" value="F:O-acyltransferase activity"/>
    <property type="evidence" value="ECO:0007669"/>
    <property type="project" value="TreeGrafter"/>
</dbReference>
<keyword evidence="3 6" id="KW-0812">Transmembrane</keyword>
<evidence type="ECO:0000256" key="1">
    <source>
        <dbReference type="ARBA" id="ARBA00004141"/>
    </source>
</evidence>
<feature type="transmembrane region" description="Helical" evidence="6">
    <location>
        <begin position="540"/>
        <end position="559"/>
    </location>
</feature>
<sequence>MVLEQILPLVDVEHLDSRVLPRPVKGNKKSETTKTNTIIQNAGPSRWGSMEFKFYYLMFVIVVPNMIWAGYRTSSEHNINYYKYQDLLSSGWLFGRKVDNSDAQYRFFREHLIELAALLVLHTTIKRIVLALCPISKIRFDTIFGVLFLYGAYGVNSIRVLAHVYIMFSIAHIFKNSKRLAILFTWVYGIGSLFINDKYYAYAFSNFSPSLRFLDEHSKGLIPRWDVFYNFLLLRMISYNIDFLNRYNTTTSKSKEENIESKKENEMKEVLLYDDKARMNVILPVNDYNPLNHIAYITYAPLFIAGPIITYNDYIFQSRNKLPSLTKNFILWYAARFLCTLFLMELVLHFFYVVAISKRKAWEGDSPFEIAMIGLINLNIIWFKLAIPWRFFRLWGLLDGIDTPENMIRCVYNNYSALAFWRAWHRSYNKWVIRYIYIPLGGSKSRIVTSLAVFSFVAIWHDIELRLLLWGWIVVLFLLPEMFATQYFVQYSKKWWYRHICALGGALNIYLMMIANLFGFCLGSDGMKKLLADMFGTCNGLTFLLLSFGSLFIGVQLMFEIREEEKRKGIDLKC</sequence>
<dbReference type="Proteomes" id="UP000054886">
    <property type="component" value="Unassembled WGS sequence"/>
</dbReference>
<dbReference type="GO" id="GO:0006506">
    <property type="term" value="P:GPI anchor biosynthetic process"/>
    <property type="evidence" value="ECO:0007669"/>
    <property type="project" value="TreeGrafter"/>
</dbReference>
<evidence type="ECO:0000256" key="5">
    <source>
        <dbReference type="ARBA" id="ARBA00023136"/>
    </source>
</evidence>
<evidence type="ECO:0000313" key="8">
    <source>
        <dbReference type="Proteomes" id="UP000054886"/>
    </source>
</evidence>
<feature type="transmembrane region" description="Helical" evidence="6">
    <location>
        <begin position="293"/>
        <end position="312"/>
    </location>
</feature>
<reference evidence="7 8" key="1">
    <citation type="submission" date="2015-10" db="EMBL/GenBank/DDBJ databases">
        <title>Draft genomes sequences of Candida glabrata isolates 1A, 1B, 2A, 2B, 3A and 3B.</title>
        <authorList>
            <person name="Haavelsrud O.E."/>
            <person name="Gaustad P."/>
        </authorList>
    </citation>
    <scope>NUCLEOTIDE SEQUENCE [LARGE SCALE GENOMIC DNA]</scope>
    <source>
        <strain evidence="7">910700640</strain>
    </source>
</reference>
<dbReference type="AlphaFoldDB" id="A0A0W0CUA1"/>
<dbReference type="GO" id="GO:0005783">
    <property type="term" value="C:endoplasmic reticulum"/>
    <property type="evidence" value="ECO:0007669"/>
    <property type="project" value="TreeGrafter"/>
</dbReference>
<accession>A0A0W0CUA1</accession>
<comment type="caution">
    <text evidence="7">The sequence shown here is derived from an EMBL/GenBank/DDBJ whole genome shotgun (WGS) entry which is preliminary data.</text>
</comment>
<gene>
    <name evidence="7" type="ORF">AO440_002030</name>
</gene>
<feature type="transmembrane region" description="Helical" evidence="6">
    <location>
        <begin position="115"/>
        <end position="137"/>
    </location>
</feature>
<feature type="transmembrane region" description="Helical" evidence="6">
    <location>
        <begin position="500"/>
        <end position="520"/>
    </location>
</feature>
<dbReference type="InterPro" id="IPR004299">
    <property type="entry name" value="MBOAT_fam"/>
</dbReference>
<keyword evidence="5 6" id="KW-0472">Membrane</keyword>
<dbReference type="VEuPathDB" id="FungiDB:B1J91_H03223g"/>